<evidence type="ECO:0000313" key="6">
    <source>
        <dbReference type="EMBL" id="PWE86276.1"/>
    </source>
</evidence>
<gene>
    <name evidence="6" type="ORF">LG34_11275</name>
</gene>
<dbReference type="OrthoDB" id="1956341at2"/>
<dbReference type="Proteomes" id="UP000245288">
    <property type="component" value="Unassembled WGS sequence"/>
</dbReference>
<sequence length="130" mass="14646">MFDNNVFIEGTCHNVEEDGKIIGYEMDTYITYYRGIPLSMINFLAVEVDGVKVPAENIRFTPDHIDWFSLEEMKTVGTIKWEYGAAATVRVLQEGGLSKGSHEVHLTVCTRTAYIPVPLEGNMTRTVVIE</sequence>
<evidence type="ECO:0000256" key="4">
    <source>
        <dbReference type="ARBA" id="ARBA00047208"/>
    </source>
</evidence>
<dbReference type="EMBL" id="JRFU01000121">
    <property type="protein sequence ID" value="PWE86276.1"/>
    <property type="molecule type" value="Genomic_DNA"/>
</dbReference>
<name>A0A2V1JQ10_EUBRA</name>
<proteinExistence type="inferred from homology"/>
<evidence type="ECO:0000259" key="5">
    <source>
        <dbReference type="Pfam" id="PF19906"/>
    </source>
</evidence>
<reference evidence="6 7" key="1">
    <citation type="submission" date="2014-09" db="EMBL/GenBank/DDBJ databases">
        <title>Butyrate-producing bacteria isolated from human gut.</title>
        <authorList>
            <person name="Zhang Q."/>
            <person name="Zhao L."/>
        </authorList>
    </citation>
    <scope>NUCLEOTIDE SEQUENCE [LARGE SCALE GENOMIC DNA]</scope>
    <source>
        <strain evidence="6 7">21</strain>
    </source>
</reference>
<feature type="domain" description="C-glycoside deglycosidase beta subunit" evidence="5">
    <location>
        <begin position="2"/>
        <end position="114"/>
    </location>
</feature>
<comment type="caution">
    <text evidence="6">The sequence shown here is derived from an EMBL/GenBank/DDBJ whole genome shotgun (WGS) entry which is preliminary data.</text>
</comment>
<keyword evidence="7" id="KW-1185">Reference proteome</keyword>
<dbReference type="RefSeq" id="WP_109216055.1">
    <property type="nucleotide sequence ID" value="NZ_CAJLEE010000004.1"/>
</dbReference>
<accession>A0A2V1JQ10</accession>
<dbReference type="GO" id="GO:0016829">
    <property type="term" value="F:lyase activity"/>
    <property type="evidence" value="ECO:0007669"/>
    <property type="project" value="UniProtKB-KW"/>
</dbReference>
<dbReference type="Pfam" id="PF19906">
    <property type="entry name" value="CGDB"/>
    <property type="match status" value="1"/>
</dbReference>
<dbReference type="AlphaFoldDB" id="A0A2V1JQ10"/>
<evidence type="ECO:0000256" key="1">
    <source>
        <dbReference type="ARBA" id="ARBA00023239"/>
    </source>
</evidence>
<protein>
    <recommendedName>
        <fullName evidence="4">C-deglycosylation enzyme beta subunit</fullName>
    </recommendedName>
</protein>
<organism evidence="6 7">
    <name type="scientific">Eubacterium ramulus</name>
    <dbReference type="NCBI Taxonomy" id="39490"/>
    <lineage>
        <taxon>Bacteria</taxon>
        <taxon>Bacillati</taxon>
        <taxon>Bacillota</taxon>
        <taxon>Clostridia</taxon>
        <taxon>Eubacteriales</taxon>
        <taxon>Eubacteriaceae</taxon>
        <taxon>Eubacterium</taxon>
    </lineage>
</organism>
<comment type="similarity">
    <text evidence="3">Belongs to the C-glycoside deglycosidase beta subunit family.</text>
</comment>
<dbReference type="InterPro" id="IPR045959">
    <property type="entry name" value="CGDB"/>
</dbReference>
<evidence type="ECO:0000256" key="2">
    <source>
        <dbReference type="ARBA" id="ARBA00023277"/>
    </source>
</evidence>
<evidence type="ECO:0000256" key="3">
    <source>
        <dbReference type="ARBA" id="ARBA00046336"/>
    </source>
</evidence>
<keyword evidence="1" id="KW-0456">Lyase</keyword>
<evidence type="ECO:0000313" key="7">
    <source>
        <dbReference type="Proteomes" id="UP000245288"/>
    </source>
</evidence>
<keyword evidence="2" id="KW-0119">Carbohydrate metabolism</keyword>